<proteinExistence type="predicted"/>
<dbReference type="GO" id="GO:0051213">
    <property type="term" value="F:dioxygenase activity"/>
    <property type="evidence" value="ECO:0007669"/>
    <property type="project" value="UniProtKB-KW"/>
</dbReference>
<keyword evidence="2" id="KW-0560">Oxidoreductase</keyword>
<dbReference type="InterPro" id="IPR037523">
    <property type="entry name" value="VOC_core"/>
</dbReference>
<dbReference type="AlphaFoldDB" id="A0A5S9Q6N6"/>
<dbReference type="PROSITE" id="PS51819">
    <property type="entry name" value="VOC"/>
    <property type="match status" value="2"/>
</dbReference>
<evidence type="ECO:0000313" key="2">
    <source>
        <dbReference type="EMBL" id="CAA0113111.1"/>
    </source>
</evidence>
<feature type="domain" description="VOC" evidence="1">
    <location>
        <begin position="31"/>
        <end position="156"/>
    </location>
</feature>
<dbReference type="InterPro" id="IPR004360">
    <property type="entry name" value="Glyas_Fos-R_dOase_dom"/>
</dbReference>
<dbReference type="CDD" id="cd08346">
    <property type="entry name" value="PcpA_N_like"/>
    <property type="match status" value="1"/>
</dbReference>
<keyword evidence="3" id="KW-1185">Reference proteome</keyword>
<dbReference type="InterPro" id="IPR029068">
    <property type="entry name" value="Glyas_Bleomycin-R_OHBP_Dase"/>
</dbReference>
<dbReference type="PANTHER" id="PTHR36110">
    <property type="entry name" value="RING-CLEAVING DIOXYGENASE MHQE-RELATED"/>
    <property type="match status" value="1"/>
</dbReference>
<dbReference type="SUPFAM" id="SSF54593">
    <property type="entry name" value="Glyoxalase/Bleomycin resistance protein/Dihydroxybiphenyl dioxygenase"/>
    <property type="match status" value="1"/>
</dbReference>
<gene>
    <name evidence="2" type="primary">mhqO</name>
    <name evidence="2" type="ORF">STARVERO_04152</name>
</gene>
<protein>
    <submittedName>
        <fullName evidence="2">Ring-cleaving dioxygenase MhqO</fullName>
        <ecNumber evidence="2">1.13.11.-</ecNumber>
    </submittedName>
</protein>
<dbReference type="Pfam" id="PF00903">
    <property type="entry name" value="Glyoxalase"/>
    <property type="match status" value="1"/>
</dbReference>
<evidence type="ECO:0000313" key="3">
    <source>
        <dbReference type="Proteomes" id="UP000433050"/>
    </source>
</evidence>
<dbReference type="EC" id="1.13.11.-" evidence="2"/>
<sequence length="336" mass="36883">MHGIAPLPGYFLSQESARLRSDEGKIMNRNGIHHVTAIAGNARRNVEFYTRTLGLRLVKKTVNFDDPGTYHFYYGDEAGSPGTILTFFPWDHVAPGRLGIGEAQETTFRVPEGSIGYWTQRFVEKGVSHSAPVKRFGETVLAFKDPHGMRLSLVGVPGIENAPAWIGTDVPAEHAIRGFHSVNLLLAEAAPTGAILTDIFGFREIGREGSLVRFKAEGTEIGGIVDIHEAGGFLPARMGGGSVHHIAFRAADDAGQEEMVRKLVENHGIRTTEQKDRNYFRSVYFREPGHVLFEIATDIPGFAADEAPAKLGEALKLPDFLEKRRSQIEAVLPEIA</sequence>
<dbReference type="EMBL" id="CACSAS010000001">
    <property type="protein sequence ID" value="CAA0113111.1"/>
    <property type="molecule type" value="Genomic_DNA"/>
</dbReference>
<feature type="domain" description="VOC" evidence="1">
    <location>
        <begin position="178"/>
        <end position="298"/>
    </location>
</feature>
<dbReference type="Proteomes" id="UP000433050">
    <property type="component" value="Unassembled WGS sequence"/>
</dbReference>
<keyword evidence="2" id="KW-0223">Dioxygenase</keyword>
<dbReference type="InterPro" id="IPR052537">
    <property type="entry name" value="Extradiol_RC_dioxygenase"/>
</dbReference>
<dbReference type="CDD" id="cd08347">
    <property type="entry name" value="PcpA_C_like"/>
    <property type="match status" value="1"/>
</dbReference>
<accession>A0A5S9Q6N6</accession>
<name>A0A5S9Q6N6_9HYPH</name>
<reference evidence="2 3" key="1">
    <citation type="submission" date="2019-12" db="EMBL/GenBank/DDBJ databases">
        <authorList>
            <person name="Reyes-Prieto M."/>
        </authorList>
    </citation>
    <scope>NUCLEOTIDE SEQUENCE [LARGE SCALE GENOMIC DNA]</scope>
    <source>
        <strain evidence="2">HF14-78462</strain>
    </source>
</reference>
<dbReference type="Gene3D" id="3.10.180.10">
    <property type="entry name" value="2,3-Dihydroxybiphenyl 1,2-Dioxygenase, domain 1"/>
    <property type="match status" value="2"/>
</dbReference>
<dbReference type="PANTHER" id="PTHR36110:SF2">
    <property type="entry name" value="RING-CLEAVING DIOXYGENASE MHQE-RELATED"/>
    <property type="match status" value="1"/>
</dbReference>
<evidence type="ECO:0000259" key="1">
    <source>
        <dbReference type="PROSITE" id="PS51819"/>
    </source>
</evidence>
<organism evidence="2 3">
    <name type="scientific">Starkeya nomas</name>
    <dbReference type="NCBI Taxonomy" id="2666134"/>
    <lineage>
        <taxon>Bacteria</taxon>
        <taxon>Pseudomonadati</taxon>
        <taxon>Pseudomonadota</taxon>
        <taxon>Alphaproteobacteria</taxon>
        <taxon>Hyphomicrobiales</taxon>
        <taxon>Xanthobacteraceae</taxon>
        <taxon>Starkeya</taxon>
    </lineage>
</organism>